<gene>
    <name evidence="1" type="ORF">M8C21_027449</name>
</gene>
<accession>A0AAD5GEW4</accession>
<dbReference type="EMBL" id="JAMZMK010008993">
    <property type="protein sequence ID" value="KAI7737578.1"/>
    <property type="molecule type" value="Genomic_DNA"/>
</dbReference>
<organism evidence="1 2">
    <name type="scientific">Ambrosia artemisiifolia</name>
    <name type="common">Common ragweed</name>
    <dbReference type="NCBI Taxonomy" id="4212"/>
    <lineage>
        <taxon>Eukaryota</taxon>
        <taxon>Viridiplantae</taxon>
        <taxon>Streptophyta</taxon>
        <taxon>Embryophyta</taxon>
        <taxon>Tracheophyta</taxon>
        <taxon>Spermatophyta</taxon>
        <taxon>Magnoliopsida</taxon>
        <taxon>eudicotyledons</taxon>
        <taxon>Gunneridae</taxon>
        <taxon>Pentapetalae</taxon>
        <taxon>asterids</taxon>
        <taxon>campanulids</taxon>
        <taxon>Asterales</taxon>
        <taxon>Asteraceae</taxon>
        <taxon>Asteroideae</taxon>
        <taxon>Heliantheae alliance</taxon>
        <taxon>Heliantheae</taxon>
        <taxon>Ambrosia</taxon>
    </lineage>
</organism>
<dbReference type="PANTHER" id="PTHR39741">
    <property type="entry name" value="F-BOX DOMAIN CONTAINING PROTEIN, EXPRESSED"/>
    <property type="match status" value="1"/>
</dbReference>
<dbReference type="PANTHER" id="PTHR39741:SF14">
    <property type="entry name" value="F-BOX DOMAIN-CONTAINING PROTEIN"/>
    <property type="match status" value="1"/>
</dbReference>
<dbReference type="InterPro" id="IPR055336">
    <property type="entry name" value="At4g00755-like"/>
</dbReference>
<keyword evidence="2" id="KW-1185">Reference proteome</keyword>
<reference evidence="1" key="1">
    <citation type="submission" date="2022-06" db="EMBL/GenBank/DDBJ databases">
        <title>Uncovering the hologenomic basis of an extraordinary plant invasion.</title>
        <authorList>
            <person name="Bieker V.C."/>
            <person name="Martin M.D."/>
            <person name="Gilbert T."/>
            <person name="Hodgins K."/>
            <person name="Battlay P."/>
            <person name="Petersen B."/>
            <person name="Wilson J."/>
        </authorList>
    </citation>
    <scope>NUCLEOTIDE SEQUENCE</scope>
    <source>
        <strain evidence="1">AA19_3_7</strain>
        <tissue evidence="1">Leaf</tissue>
    </source>
</reference>
<proteinExistence type="predicted"/>
<dbReference type="AlphaFoldDB" id="A0AAD5GEW4"/>
<dbReference type="Proteomes" id="UP001206925">
    <property type="component" value="Unassembled WGS sequence"/>
</dbReference>
<sequence>FKLPEPVICIGGYLQVELLGRVQKQASDDKYYFCVAHVQAIGRILSPAFSVEFSEASNSVSLKYDAEEYGVTVSNGQPPRQITWGDLLLLAAEDVHLF</sequence>
<name>A0AAD5GEW4_AMBAR</name>
<protein>
    <submittedName>
        <fullName evidence="1">Uncharacterized protein</fullName>
    </submittedName>
</protein>
<evidence type="ECO:0000313" key="1">
    <source>
        <dbReference type="EMBL" id="KAI7737578.1"/>
    </source>
</evidence>
<feature type="non-terminal residue" evidence="1">
    <location>
        <position position="1"/>
    </location>
</feature>
<comment type="caution">
    <text evidence="1">The sequence shown here is derived from an EMBL/GenBank/DDBJ whole genome shotgun (WGS) entry which is preliminary data.</text>
</comment>
<evidence type="ECO:0000313" key="2">
    <source>
        <dbReference type="Proteomes" id="UP001206925"/>
    </source>
</evidence>